<reference evidence="13" key="1">
    <citation type="submission" date="2014-02" db="EMBL/GenBank/DDBJ databases">
        <title>Complete genome sequence and comparative genomic analysis of the nitrogen-fixing bacterium Leptospirillum ferriphilum YSK.</title>
        <authorList>
            <person name="Guo X."/>
            <person name="Yin H."/>
            <person name="Liang Y."/>
            <person name="Hu Q."/>
            <person name="Ma L."/>
            <person name="Xiao Y."/>
            <person name="Zhang X."/>
            <person name="Qiu G."/>
            <person name="Liu X."/>
        </authorList>
    </citation>
    <scope>NUCLEOTIDE SEQUENCE [LARGE SCALE GENOMIC DNA]</scope>
    <source>
        <strain evidence="13">YSK</strain>
    </source>
</reference>
<proteinExistence type="inferred from homology"/>
<keyword evidence="6" id="KW-0479">Metal-binding</keyword>
<comment type="similarity">
    <text evidence="3">Belongs to the class-V pyridoxal-phosphate-dependent aminotransferase family. NifS/IscS subfamily.</text>
</comment>
<dbReference type="GO" id="GO:0051536">
    <property type="term" value="F:iron-sulfur cluster binding"/>
    <property type="evidence" value="ECO:0007669"/>
    <property type="project" value="UniProtKB-KW"/>
</dbReference>
<feature type="domain" description="Aminotransferase class V" evidence="11">
    <location>
        <begin position="11"/>
        <end position="370"/>
    </location>
</feature>
<evidence type="ECO:0000256" key="4">
    <source>
        <dbReference type="ARBA" id="ARBA00012239"/>
    </source>
</evidence>
<comment type="catalytic activity">
    <reaction evidence="10">
        <text>(sulfur carrier)-H + L-cysteine = (sulfur carrier)-SH + L-alanine</text>
        <dbReference type="Rhea" id="RHEA:43892"/>
        <dbReference type="Rhea" id="RHEA-COMP:14737"/>
        <dbReference type="Rhea" id="RHEA-COMP:14739"/>
        <dbReference type="ChEBI" id="CHEBI:29917"/>
        <dbReference type="ChEBI" id="CHEBI:35235"/>
        <dbReference type="ChEBI" id="CHEBI:57972"/>
        <dbReference type="ChEBI" id="CHEBI:64428"/>
        <dbReference type="EC" id="2.8.1.7"/>
    </reaction>
</comment>
<evidence type="ECO:0000313" key="13">
    <source>
        <dbReference type="Proteomes" id="UP000027059"/>
    </source>
</evidence>
<dbReference type="Gene3D" id="3.40.640.10">
    <property type="entry name" value="Type I PLP-dependent aspartate aminotransferase-like (Major domain)"/>
    <property type="match status" value="1"/>
</dbReference>
<dbReference type="GO" id="GO:0046872">
    <property type="term" value="F:metal ion binding"/>
    <property type="evidence" value="ECO:0007669"/>
    <property type="project" value="UniProtKB-KW"/>
</dbReference>
<evidence type="ECO:0000256" key="7">
    <source>
        <dbReference type="ARBA" id="ARBA00022898"/>
    </source>
</evidence>
<dbReference type="EC" id="2.8.1.7" evidence="4"/>
<gene>
    <name evidence="12" type="ORF">Y981_09000</name>
</gene>
<dbReference type="FunFam" id="3.40.640.10:FF:000084">
    <property type="entry name" value="IscS-like cysteine desulfurase"/>
    <property type="match status" value="1"/>
</dbReference>
<dbReference type="PIRSF" id="PIRSF005572">
    <property type="entry name" value="NifS"/>
    <property type="match status" value="1"/>
</dbReference>
<keyword evidence="5" id="KW-0808">Transferase</keyword>
<dbReference type="Gene3D" id="1.10.260.50">
    <property type="match status" value="1"/>
</dbReference>
<evidence type="ECO:0000256" key="6">
    <source>
        <dbReference type="ARBA" id="ARBA00022723"/>
    </source>
</evidence>
<dbReference type="InterPro" id="IPR000192">
    <property type="entry name" value="Aminotrans_V_dom"/>
</dbReference>
<evidence type="ECO:0000259" key="11">
    <source>
        <dbReference type="Pfam" id="PF00266"/>
    </source>
</evidence>
<dbReference type="AlphaFoldDB" id="A0A059XZY5"/>
<evidence type="ECO:0000313" key="12">
    <source>
        <dbReference type="EMBL" id="AIA30831.1"/>
    </source>
</evidence>
<keyword evidence="8" id="KW-0408">Iron</keyword>
<dbReference type="InterPro" id="IPR015421">
    <property type="entry name" value="PyrdxlP-dep_Trfase_major"/>
</dbReference>
<dbReference type="InterPro" id="IPR015424">
    <property type="entry name" value="PyrdxlP-dep_Trfase"/>
</dbReference>
<name>A0A059XZY5_9BACT</name>
<evidence type="ECO:0000256" key="5">
    <source>
        <dbReference type="ARBA" id="ARBA00022679"/>
    </source>
</evidence>
<dbReference type="Pfam" id="PF00266">
    <property type="entry name" value="Aminotran_5"/>
    <property type="match status" value="1"/>
</dbReference>
<dbReference type="PANTHER" id="PTHR11601:SF34">
    <property type="entry name" value="CYSTEINE DESULFURASE"/>
    <property type="match status" value="1"/>
</dbReference>
<evidence type="ECO:0000256" key="9">
    <source>
        <dbReference type="ARBA" id="ARBA00023014"/>
    </source>
</evidence>
<keyword evidence="7" id="KW-0663">Pyridoxal phosphate</keyword>
<accession>A0A059XZY5</accession>
<sequence>MNAPAVLPVDLDASATTPVSRRVLERMMPYFREEYGNPSSPYEAGERAKTAISEARASVASFLGCESREIVFTSGGTESNQAAVRSALRLKPERRTIVLSAIEHSSILGLAPEFESSGYRVRRIDPRADGRIAAADVAEAVDSDTALVAVMWVNNETGAIAPVAEIAGIAHRKDALFHCDGVAAVGKVPVDLSSVGIDSLSLSAHKIYGPKGVGALFVRRTRTFHPLIPGAQERKRRGGTENVPGIVGLGEASRESMEFLASGTDALKRLRDRLERGVLEIFPDARRNGPAEEDARAPHMTNILFPGMSGEKILWSLGKEGIRASMGSACSAGSVEPSHVLLSMGLSRAEALSSLRFSLGRHLTEAEIDRTIAVFGQMAVTIGRRVS</sequence>
<dbReference type="Proteomes" id="UP000027059">
    <property type="component" value="Chromosome"/>
</dbReference>
<evidence type="ECO:0000256" key="2">
    <source>
        <dbReference type="ARBA" id="ARBA00003120"/>
    </source>
</evidence>
<dbReference type="InterPro" id="IPR015422">
    <property type="entry name" value="PyrdxlP-dep_Trfase_small"/>
</dbReference>
<comment type="function">
    <text evidence="2">Catalyzes the removal of elemental sulfur atoms from cysteine to produce alanine. Seems to participate in the biosynthesis of the nitrogenase metalloclusters by providing the inorganic sulfur required for the Fe-S core formation.</text>
</comment>
<dbReference type="EMBL" id="CP007243">
    <property type="protein sequence ID" value="AIA30831.1"/>
    <property type="molecule type" value="Genomic_DNA"/>
</dbReference>
<evidence type="ECO:0000256" key="8">
    <source>
        <dbReference type="ARBA" id="ARBA00023004"/>
    </source>
</evidence>
<keyword evidence="9" id="KW-0411">Iron-sulfur</keyword>
<dbReference type="InterPro" id="IPR016454">
    <property type="entry name" value="Cysteine_dSase"/>
</dbReference>
<evidence type="ECO:0000256" key="1">
    <source>
        <dbReference type="ARBA" id="ARBA00001933"/>
    </source>
</evidence>
<comment type="cofactor">
    <cofactor evidence="1">
        <name>pyridoxal 5'-phosphate</name>
        <dbReference type="ChEBI" id="CHEBI:597326"/>
    </cofactor>
</comment>
<organism evidence="12 13">
    <name type="scientific">Leptospirillum ferriphilum YSK</name>
    <dbReference type="NCBI Taxonomy" id="1441628"/>
    <lineage>
        <taxon>Bacteria</taxon>
        <taxon>Pseudomonadati</taxon>
        <taxon>Nitrospirota</taxon>
        <taxon>Nitrospiria</taxon>
        <taxon>Nitrospirales</taxon>
        <taxon>Nitrospiraceae</taxon>
        <taxon>Leptospirillum</taxon>
    </lineage>
</organism>
<dbReference type="Gene3D" id="3.90.1150.10">
    <property type="entry name" value="Aspartate Aminotransferase, domain 1"/>
    <property type="match status" value="1"/>
</dbReference>
<dbReference type="KEGG" id="lfp:Y981_09000"/>
<keyword evidence="13" id="KW-1185">Reference proteome</keyword>
<dbReference type="PANTHER" id="PTHR11601">
    <property type="entry name" value="CYSTEINE DESULFURYLASE FAMILY MEMBER"/>
    <property type="match status" value="1"/>
</dbReference>
<dbReference type="RefSeq" id="WP_051613858.1">
    <property type="nucleotide sequence ID" value="NZ_CP007243.1"/>
</dbReference>
<evidence type="ECO:0000256" key="3">
    <source>
        <dbReference type="ARBA" id="ARBA00006490"/>
    </source>
</evidence>
<dbReference type="GO" id="GO:0031071">
    <property type="term" value="F:cysteine desulfurase activity"/>
    <property type="evidence" value="ECO:0007669"/>
    <property type="project" value="UniProtKB-EC"/>
</dbReference>
<dbReference type="SUPFAM" id="SSF53383">
    <property type="entry name" value="PLP-dependent transferases"/>
    <property type="match status" value="1"/>
</dbReference>
<reference evidence="12 13" key="2">
    <citation type="journal article" date="2015" name="Biomed. Res. Int.">
        <title>Effects of Arsenite Resistance on the Growth and Functional Gene Expression of Leptospirillum ferriphilum and Acidithiobacillus thiooxidans in Pure Culture and Coculture.</title>
        <authorList>
            <person name="Jiang H."/>
            <person name="Liang Y."/>
            <person name="Yin H."/>
            <person name="Xiao Y."/>
            <person name="Guo X."/>
            <person name="Xu Y."/>
            <person name="Hu Q."/>
            <person name="Liu H."/>
            <person name="Liu X."/>
        </authorList>
    </citation>
    <scope>NUCLEOTIDE SEQUENCE [LARGE SCALE GENOMIC DNA]</scope>
    <source>
        <strain evidence="12 13">YSK</strain>
    </source>
</reference>
<evidence type="ECO:0000256" key="10">
    <source>
        <dbReference type="ARBA" id="ARBA00050776"/>
    </source>
</evidence>
<dbReference type="HOGENOM" id="CLU_003433_0_0_0"/>
<dbReference type="OrthoDB" id="9808002at2"/>
<protein>
    <recommendedName>
        <fullName evidence="4">cysteine desulfurase</fullName>
        <ecNumber evidence="4">2.8.1.7</ecNumber>
    </recommendedName>
</protein>